<dbReference type="InterPro" id="IPR027417">
    <property type="entry name" value="P-loop_NTPase"/>
</dbReference>
<gene>
    <name evidence="1" type="ORF">MICPUN_84610</name>
</gene>
<evidence type="ECO:0008006" key="3">
    <source>
        <dbReference type="Google" id="ProtNLM"/>
    </source>
</evidence>
<keyword evidence="2" id="KW-1185">Reference proteome</keyword>
<dbReference type="Proteomes" id="UP000002009">
    <property type="component" value="Chromosome 8"/>
</dbReference>
<dbReference type="eggNOG" id="KOG2702">
    <property type="taxonomic scope" value="Eukaryota"/>
</dbReference>
<dbReference type="OMA" id="VDQNDFL"/>
<dbReference type="Gene3D" id="3.40.50.300">
    <property type="entry name" value="P-loop containing nucleotide triphosphate hydrolases"/>
    <property type="match status" value="2"/>
</dbReference>
<dbReference type="OrthoDB" id="6362633at2759"/>
<dbReference type="KEGG" id="mis:MICPUN_84610"/>
<accession>C1FGL8</accession>
<organism evidence="1 2">
    <name type="scientific">Micromonas commoda (strain RCC299 / NOUM17 / CCMP2709)</name>
    <name type="common">Picoplanktonic green alga</name>
    <dbReference type="NCBI Taxonomy" id="296587"/>
    <lineage>
        <taxon>Eukaryota</taxon>
        <taxon>Viridiplantae</taxon>
        <taxon>Chlorophyta</taxon>
        <taxon>Mamiellophyceae</taxon>
        <taxon>Mamiellales</taxon>
        <taxon>Mamiellaceae</taxon>
        <taxon>Micromonas</taxon>
    </lineage>
</organism>
<dbReference type="EMBL" id="CP001575">
    <property type="protein sequence ID" value="ACO69564.1"/>
    <property type="molecule type" value="Genomic_DNA"/>
</dbReference>
<reference evidence="1 2" key="1">
    <citation type="journal article" date="2009" name="Science">
        <title>Green evolution and dynamic adaptations revealed by genomes of the marine picoeukaryotes Micromonas.</title>
        <authorList>
            <person name="Worden A.Z."/>
            <person name="Lee J.H."/>
            <person name="Mock T."/>
            <person name="Rouze P."/>
            <person name="Simmons M.P."/>
            <person name="Aerts A.L."/>
            <person name="Allen A.E."/>
            <person name="Cuvelier M.L."/>
            <person name="Derelle E."/>
            <person name="Everett M.V."/>
            <person name="Foulon E."/>
            <person name="Grimwood J."/>
            <person name="Gundlach H."/>
            <person name="Henrissat B."/>
            <person name="Napoli C."/>
            <person name="McDonald S.M."/>
            <person name="Parker M.S."/>
            <person name="Rombauts S."/>
            <person name="Salamov A."/>
            <person name="Von Dassow P."/>
            <person name="Badger J.H."/>
            <person name="Coutinho P.M."/>
            <person name="Demir E."/>
            <person name="Dubchak I."/>
            <person name="Gentemann C."/>
            <person name="Eikrem W."/>
            <person name="Gready J.E."/>
            <person name="John U."/>
            <person name="Lanier W."/>
            <person name="Lindquist E.A."/>
            <person name="Lucas S."/>
            <person name="Mayer K.F."/>
            <person name="Moreau H."/>
            <person name="Not F."/>
            <person name="Otillar R."/>
            <person name="Panaud O."/>
            <person name="Pangilinan J."/>
            <person name="Paulsen I."/>
            <person name="Piegu B."/>
            <person name="Poliakov A."/>
            <person name="Robbens S."/>
            <person name="Schmutz J."/>
            <person name="Toulza E."/>
            <person name="Wyss T."/>
            <person name="Zelensky A."/>
            <person name="Zhou K."/>
            <person name="Armbrust E.V."/>
            <person name="Bhattacharya D."/>
            <person name="Goodenough U.W."/>
            <person name="Van de Peer Y."/>
            <person name="Grigoriev I.V."/>
        </authorList>
    </citation>
    <scope>NUCLEOTIDE SEQUENCE [LARGE SCALE GENOMIC DNA]</scope>
    <source>
        <strain evidence="2">RCC299 / NOUM17</strain>
    </source>
</reference>
<dbReference type="PANTHER" id="PTHR10285">
    <property type="entry name" value="URIDINE KINASE"/>
    <property type="match status" value="1"/>
</dbReference>
<evidence type="ECO:0000313" key="2">
    <source>
        <dbReference type="Proteomes" id="UP000002009"/>
    </source>
</evidence>
<proteinExistence type="predicted"/>
<dbReference type="STRING" id="296587.C1FGL8"/>
<dbReference type="RefSeq" id="XP_002508306.1">
    <property type="nucleotide sequence ID" value="XM_002508260.1"/>
</dbReference>
<protein>
    <recommendedName>
        <fullName evidence="3">Phosphoribulokinase/uridine kinase domain-containing protein</fullName>
    </recommendedName>
</protein>
<dbReference type="AlphaFoldDB" id="C1FGL8"/>
<name>C1FGL8_MICCC</name>
<dbReference type="SUPFAM" id="SSF52540">
    <property type="entry name" value="P-loop containing nucleoside triphosphate hydrolases"/>
    <property type="match status" value="1"/>
</dbReference>
<evidence type="ECO:0000313" key="1">
    <source>
        <dbReference type="EMBL" id="ACO69564.1"/>
    </source>
</evidence>
<dbReference type="InParanoid" id="C1FGL8"/>
<dbReference type="GeneID" id="8245662"/>
<sequence length="238" mass="25930">MDAVIDELTARLAAAAFYGDGDGDARVFVGIAGSPGSGKSTLASAVRDRLNAAAGAEVCVVFPMDGFHYYRSQLADPDMFPDPDEARARRGAPWTFDARAFVDRVRAARANDGTAGADPTRVPAFDHEVHDPEEDAIDIYPTHKVILVEGNYLLLTDEPWRELWDGDGALLDERWFVATTVDDAMARVTRRHVAVGRTPEEAKARADGNDRPNGELVWASRGNADVIVPSYEWEGAKT</sequence>